<dbReference type="AlphaFoldDB" id="A0AAC9JPX6"/>
<dbReference type="EMBL" id="CP018095">
    <property type="protein sequence ID" value="APF36730.1"/>
    <property type="molecule type" value="Genomic_DNA"/>
</dbReference>
<dbReference type="KEGG" id="cdq:BOQ54_04815"/>
<organism evidence="2 3">
    <name type="scientific">Chelatococcus daeguensis</name>
    <dbReference type="NCBI Taxonomy" id="444444"/>
    <lineage>
        <taxon>Bacteria</taxon>
        <taxon>Pseudomonadati</taxon>
        <taxon>Pseudomonadota</taxon>
        <taxon>Alphaproteobacteria</taxon>
        <taxon>Hyphomicrobiales</taxon>
        <taxon>Chelatococcaceae</taxon>
        <taxon>Chelatococcus</taxon>
    </lineage>
</organism>
<dbReference type="RefSeq" id="WP_071923410.1">
    <property type="nucleotide sequence ID" value="NZ_CP018095.1"/>
</dbReference>
<feature type="region of interest" description="Disordered" evidence="1">
    <location>
        <begin position="125"/>
        <end position="160"/>
    </location>
</feature>
<evidence type="ECO:0000256" key="1">
    <source>
        <dbReference type="SAM" id="MobiDB-lite"/>
    </source>
</evidence>
<name>A0AAC9JPX6_9HYPH</name>
<protein>
    <submittedName>
        <fullName evidence="2">Uncharacterized protein</fullName>
    </submittedName>
</protein>
<reference evidence="2 3" key="1">
    <citation type="submission" date="2016-11" db="EMBL/GenBank/DDBJ databases">
        <title>Complete genome sequence of the aerobically denitrifying bacterium Chelatococcus daeguensis TAD1.</title>
        <authorList>
            <person name="Yang Y."/>
            <person name="Huang S."/>
            <person name="Lin E."/>
        </authorList>
    </citation>
    <scope>NUCLEOTIDE SEQUENCE [LARGE SCALE GENOMIC DNA]</scope>
    <source>
        <strain evidence="2 3">TAD1</strain>
    </source>
</reference>
<feature type="compositionally biased region" description="Basic and acidic residues" evidence="1">
    <location>
        <begin position="132"/>
        <end position="160"/>
    </location>
</feature>
<proteinExistence type="predicted"/>
<accession>A0AAC9JPX6</accession>
<sequence length="239" mass="25736">MARKPHPADAANAAIIANAIRFDLALFLGVGRYAKASAATLAEARLKAARLAAEHPNGRRALIYAIDASGRSALVTDDVPTQAKEPAMKTYAKKFNAQRAAKAAGHDPAEIEIVKTKDGFAWRLKKQAGGRNDARDARLAPDPSREPQRATATKRERPFGKRAQIEADARAGKLPEPPDFSAETHKRFRNKLAAVVALANAGDLNGLRAFQINPVSSSPKAIARYRDLCVMALEAQGVR</sequence>
<evidence type="ECO:0000313" key="3">
    <source>
        <dbReference type="Proteomes" id="UP000182703"/>
    </source>
</evidence>
<dbReference type="Proteomes" id="UP000182703">
    <property type="component" value="Chromosome"/>
</dbReference>
<evidence type="ECO:0000313" key="2">
    <source>
        <dbReference type="EMBL" id="APF36730.1"/>
    </source>
</evidence>
<gene>
    <name evidence="2" type="ORF">BOQ54_04815</name>
</gene>
<keyword evidence="3" id="KW-1185">Reference proteome</keyword>